<evidence type="ECO:0000313" key="3">
    <source>
        <dbReference type="Proteomes" id="UP000284178"/>
    </source>
</evidence>
<feature type="coiled-coil region" evidence="1">
    <location>
        <begin position="265"/>
        <end position="310"/>
    </location>
</feature>
<dbReference type="GeneID" id="83017069"/>
<sequence length="313" mass="36508">MASLEQEIEAVREQLDRQVSLKSRLERMKAQQAKLNWEVGLRKERWHQEEQDIDQLEAFSWAALWARLNGQLEEKLSEQRREALVAGARFEAARRQQEALAVQIAQVEHELQDLKGCEQQWERLLQQKAEHLKQRQPDKAAVIFQLEARQRECRRQLKELREAADAGKVARGLARRLVEKMDDALTWSTVDLFGGGMMTGFVKHSRLEEAQQLAQQLEDQLRCFESELTDVDIHTSLELTVDPFLRILDLLFDNFITDWAVQERIEKALAQAKTAEDEVQALLDHLAARQDQTQREKAELDRQRRLLIEQTSI</sequence>
<dbReference type="AlphaFoldDB" id="A0A412FGX5"/>
<evidence type="ECO:0000256" key="1">
    <source>
        <dbReference type="SAM" id="Coils"/>
    </source>
</evidence>
<dbReference type="RefSeq" id="WP_117896231.1">
    <property type="nucleotide sequence ID" value="NZ_CABJCV010000032.1"/>
</dbReference>
<keyword evidence="1" id="KW-0175">Coiled coil</keyword>
<feature type="coiled-coil region" evidence="1">
    <location>
        <begin position="1"/>
        <end position="28"/>
    </location>
</feature>
<organism evidence="2 3">
    <name type="scientific">Holdemania filiformis</name>
    <dbReference type="NCBI Taxonomy" id="61171"/>
    <lineage>
        <taxon>Bacteria</taxon>
        <taxon>Bacillati</taxon>
        <taxon>Bacillota</taxon>
        <taxon>Erysipelotrichia</taxon>
        <taxon>Erysipelotrichales</taxon>
        <taxon>Erysipelotrichaceae</taxon>
        <taxon>Holdemania</taxon>
    </lineage>
</organism>
<comment type="caution">
    <text evidence="2">The sequence shown here is derived from an EMBL/GenBank/DDBJ whole genome shotgun (WGS) entry which is preliminary data.</text>
</comment>
<reference evidence="2 3" key="1">
    <citation type="submission" date="2018-08" db="EMBL/GenBank/DDBJ databases">
        <title>A genome reference for cultivated species of the human gut microbiota.</title>
        <authorList>
            <person name="Zou Y."/>
            <person name="Xue W."/>
            <person name="Luo G."/>
        </authorList>
    </citation>
    <scope>NUCLEOTIDE SEQUENCE [LARGE SCALE GENOMIC DNA]</scope>
    <source>
        <strain evidence="2 3">AF24-29</strain>
    </source>
</reference>
<accession>A0A412FGX5</accession>
<protein>
    <submittedName>
        <fullName evidence="2">Uncharacterized protein</fullName>
    </submittedName>
</protein>
<gene>
    <name evidence="2" type="ORF">DWY25_16870</name>
</gene>
<keyword evidence="3" id="KW-1185">Reference proteome</keyword>
<proteinExistence type="predicted"/>
<dbReference type="Proteomes" id="UP000284178">
    <property type="component" value="Unassembled WGS sequence"/>
</dbReference>
<dbReference type="EMBL" id="QRUP01000032">
    <property type="protein sequence ID" value="RGR67397.1"/>
    <property type="molecule type" value="Genomic_DNA"/>
</dbReference>
<evidence type="ECO:0000313" key="2">
    <source>
        <dbReference type="EMBL" id="RGR67397.1"/>
    </source>
</evidence>
<name>A0A412FGX5_9FIRM</name>